<evidence type="ECO:0000313" key="7">
    <source>
        <dbReference type="Proteomes" id="UP000326198"/>
    </source>
</evidence>
<dbReference type="SUPFAM" id="SSF53590">
    <property type="entry name" value="Nucleoside hydrolase"/>
    <property type="match status" value="1"/>
</dbReference>
<evidence type="ECO:0000313" key="6">
    <source>
        <dbReference type="EMBL" id="KAE8371998.1"/>
    </source>
</evidence>
<dbReference type="Gene3D" id="3.90.245.10">
    <property type="entry name" value="Ribonucleoside hydrolase-like"/>
    <property type="match status" value="1"/>
</dbReference>
<dbReference type="OrthoDB" id="432381at2759"/>
<protein>
    <submittedName>
        <fullName evidence="6">Inosine/uridine-preferring nucleoside hydrolase domain-containing protein</fullName>
    </submittedName>
</protein>
<dbReference type="InterPro" id="IPR001910">
    <property type="entry name" value="Inosine/uridine_hydrolase_dom"/>
</dbReference>
<sequence>MGFTGSLLRGLFLSLALGSPVMGNQLEKAYAIMDNDWGAIGFLPVLLALKNDIEILGLVSDTANSWQHQCAHHALANLEVGNLTCIPVYAGATYPLINTPERFHAWEAVHGRLPWQGAFAPENQTAEALGNDPTSGDPDRIIPSAFIEGFPKTKINRSTNAASFMVEMVHRYPHQVSIYSAGALTNVALAVRMDSQFASLAKELVIMGGYLDVNMLQVTGDFEQANINSDINLMIDPEASKIALNADFPEIIVAGNVANQVQSTQEYLDEVYTVKNDYTRLFHDHYGTNFPFWDETAAALMVNRSLAINSTTAYIDVDVSYGSPNYGNIHVYQEILKPSGIRNVTYVNQIDGEVLKDMMKQAMWEPPTCR</sequence>
<dbReference type="Proteomes" id="UP000326198">
    <property type="component" value="Unassembled WGS sequence"/>
</dbReference>
<dbReference type="GO" id="GO:0005829">
    <property type="term" value="C:cytosol"/>
    <property type="evidence" value="ECO:0007669"/>
    <property type="project" value="TreeGrafter"/>
</dbReference>
<evidence type="ECO:0000256" key="1">
    <source>
        <dbReference type="ARBA" id="ARBA00009176"/>
    </source>
</evidence>
<dbReference type="PANTHER" id="PTHR12304">
    <property type="entry name" value="INOSINE-URIDINE PREFERRING NUCLEOSIDE HYDROLASE"/>
    <property type="match status" value="1"/>
</dbReference>
<dbReference type="GO" id="GO:0008477">
    <property type="term" value="F:purine nucleosidase activity"/>
    <property type="evidence" value="ECO:0007669"/>
    <property type="project" value="TreeGrafter"/>
</dbReference>
<feature type="chain" id="PRO_5024982337" evidence="4">
    <location>
        <begin position="24"/>
        <end position="370"/>
    </location>
</feature>
<dbReference type="AlphaFoldDB" id="A0A5N7ASY4"/>
<dbReference type="EMBL" id="ML736382">
    <property type="protein sequence ID" value="KAE8371998.1"/>
    <property type="molecule type" value="Genomic_DNA"/>
</dbReference>
<dbReference type="GO" id="GO:0006152">
    <property type="term" value="P:purine nucleoside catabolic process"/>
    <property type="evidence" value="ECO:0007669"/>
    <property type="project" value="TreeGrafter"/>
</dbReference>
<keyword evidence="7" id="KW-1185">Reference proteome</keyword>
<evidence type="ECO:0000259" key="5">
    <source>
        <dbReference type="Pfam" id="PF01156"/>
    </source>
</evidence>
<accession>A0A5N7ASY4</accession>
<dbReference type="Pfam" id="PF01156">
    <property type="entry name" value="IU_nuc_hydro"/>
    <property type="match status" value="1"/>
</dbReference>
<keyword evidence="2 6" id="KW-0378">Hydrolase</keyword>
<keyword evidence="4" id="KW-0732">Signal</keyword>
<keyword evidence="3" id="KW-0326">Glycosidase</keyword>
<reference evidence="6 7" key="1">
    <citation type="submission" date="2019-04" db="EMBL/GenBank/DDBJ databases">
        <title>Friends and foes A comparative genomics studyof 23 Aspergillus species from section Flavi.</title>
        <authorList>
            <consortium name="DOE Joint Genome Institute"/>
            <person name="Kjaerbolling I."/>
            <person name="Vesth T."/>
            <person name="Frisvad J.C."/>
            <person name="Nybo J.L."/>
            <person name="Theobald S."/>
            <person name="Kildgaard S."/>
            <person name="Isbrandt T."/>
            <person name="Kuo A."/>
            <person name="Sato A."/>
            <person name="Lyhne E.K."/>
            <person name="Kogle M.E."/>
            <person name="Wiebenga A."/>
            <person name="Kun R.S."/>
            <person name="Lubbers R.J."/>
            <person name="Makela M.R."/>
            <person name="Barry K."/>
            <person name="Chovatia M."/>
            <person name="Clum A."/>
            <person name="Daum C."/>
            <person name="Haridas S."/>
            <person name="He G."/>
            <person name="LaButti K."/>
            <person name="Lipzen A."/>
            <person name="Mondo S."/>
            <person name="Riley R."/>
            <person name="Salamov A."/>
            <person name="Simmons B.A."/>
            <person name="Magnuson J.K."/>
            <person name="Henrissat B."/>
            <person name="Mortensen U.H."/>
            <person name="Larsen T.O."/>
            <person name="Devries R.P."/>
            <person name="Grigoriev I.V."/>
            <person name="Machida M."/>
            <person name="Baker S.E."/>
            <person name="Andersen M.R."/>
        </authorList>
    </citation>
    <scope>NUCLEOTIDE SEQUENCE [LARGE SCALE GENOMIC DNA]</scope>
    <source>
        <strain evidence="6 7">IBT 29228</strain>
    </source>
</reference>
<name>A0A5N7ASY4_9EURO</name>
<organism evidence="6 7">
    <name type="scientific">Aspergillus bertholletiae</name>
    <dbReference type="NCBI Taxonomy" id="1226010"/>
    <lineage>
        <taxon>Eukaryota</taxon>
        <taxon>Fungi</taxon>
        <taxon>Dikarya</taxon>
        <taxon>Ascomycota</taxon>
        <taxon>Pezizomycotina</taxon>
        <taxon>Eurotiomycetes</taxon>
        <taxon>Eurotiomycetidae</taxon>
        <taxon>Eurotiales</taxon>
        <taxon>Aspergillaceae</taxon>
        <taxon>Aspergillus</taxon>
        <taxon>Aspergillus subgen. Circumdati</taxon>
    </lineage>
</organism>
<evidence type="ECO:0000256" key="3">
    <source>
        <dbReference type="ARBA" id="ARBA00023295"/>
    </source>
</evidence>
<dbReference type="InterPro" id="IPR023186">
    <property type="entry name" value="IUNH"/>
</dbReference>
<feature type="signal peptide" evidence="4">
    <location>
        <begin position="1"/>
        <end position="23"/>
    </location>
</feature>
<comment type="similarity">
    <text evidence="1">Belongs to the IUNH family.</text>
</comment>
<feature type="domain" description="Inosine/uridine-preferring nucleoside hydrolase" evidence="5">
    <location>
        <begin position="32"/>
        <end position="355"/>
    </location>
</feature>
<dbReference type="InterPro" id="IPR036452">
    <property type="entry name" value="Ribo_hydro-like"/>
</dbReference>
<proteinExistence type="inferred from homology"/>
<evidence type="ECO:0000256" key="2">
    <source>
        <dbReference type="ARBA" id="ARBA00022801"/>
    </source>
</evidence>
<dbReference type="PANTHER" id="PTHR12304:SF25">
    <property type="entry name" value="INOSINE_URIDINE-PREFERRING NUCLEOSIDE HYDROLASE DOMAIN-CONTAINING PROTEIN"/>
    <property type="match status" value="1"/>
</dbReference>
<gene>
    <name evidence="6" type="ORF">BDV26DRAFT_111908</name>
</gene>
<evidence type="ECO:0000256" key="4">
    <source>
        <dbReference type="SAM" id="SignalP"/>
    </source>
</evidence>